<dbReference type="InterPro" id="IPR025959">
    <property type="entry name" value="Winged_HTH_dom"/>
</dbReference>
<feature type="non-terminal residue" evidence="2">
    <location>
        <position position="144"/>
    </location>
</feature>
<comment type="caution">
    <text evidence="2">The sequence shown here is derived from an EMBL/GenBank/DDBJ whole genome shotgun (WGS) entry which is preliminary data.</text>
</comment>
<reference evidence="2" key="1">
    <citation type="submission" date="2023-03" db="EMBL/GenBank/DDBJ databases">
        <title>Massive genome expansion in bonnet fungi (Mycena s.s.) driven by repeated elements and novel gene families across ecological guilds.</title>
        <authorList>
            <consortium name="Lawrence Berkeley National Laboratory"/>
            <person name="Harder C.B."/>
            <person name="Miyauchi S."/>
            <person name="Viragh M."/>
            <person name="Kuo A."/>
            <person name="Thoen E."/>
            <person name="Andreopoulos B."/>
            <person name="Lu D."/>
            <person name="Skrede I."/>
            <person name="Drula E."/>
            <person name="Henrissat B."/>
            <person name="Morin E."/>
            <person name="Kohler A."/>
            <person name="Barry K."/>
            <person name="LaButti K."/>
            <person name="Morin E."/>
            <person name="Salamov A."/>
            <person name="Lipzen A."/>
            <person name="Mereny Z."/>
            <person name="Hegedus B."/>
            <person name="Baldrian P."/>
            <person name="Stursova M."/>
            <person name="Weitz H."/>
            <person name="Taylor A."/>
            <person name="Grigoriev I.V."/>
            <person name="Nagy L.G."/>
            <person name="Martin F."/>
            <person name="Kauserud H."/>
        </authorList>
    </citation>
    <scope>NUCLEOTIDE SEQUENCE</scope>
    <source>
        <strain evidence="2">9144</strain>
    </source>
</reference>
<dbReference type="AlphaFoldDB" id="A0AAD6Y851"/>
<protein>
    <recommendedName>
        <fullName evidence="1">Winged helix-turn helix domain-containing protein</fullName>
    </recommendedName>
</protein>
<dbReference type="EMBL" id="JARJCW010000070">
    <property type="protein sequence ID" value="KAJ7198941.1"/>
    <property type="molecule type" value="Genomic_DNA"/>
</dbReference>
<dbReference type="Pfam" id="PF13592">
    <property type="entry name" value="HTH_33"/>
    <property type="match status" value="1"/>
</dbReference>
<gene>
    <name evidence="2" type="ORF">GGX14DRAFT_325846</name>
</gene>
<feature type="domain" description="Winged helix-turn helix" evidence="1">
    <location>
        <begin position="63"/>
        <end position="113"/>
    </location>
</feature>
<feature type="non-terminal residue" evidence="2">
    <location>
        <position position="1"/>
    </location>
</feature>
<name>A0AAD6Y851_9AGAR</name>
<dbReference type="PANTHER" id="PTHR48472">
    <property type="entry name" value="TC1-LIKE TRANSPOSASE DDE DOMAIN-CONTAINING PROTEIN"/>
    <property type="match status" value="1"/>
</dbReference>
<evidence type="ECO:0000259" key="1">
    <source>
        <dbReference type="Pfam" id="PF13592"/>
    </source>
</evidence>
<accession>A0AAD6Y851</accession>
<sequence length="144" mass="16617">KSPTQTAISLNMPLRVVQRIKQTWREIGEVCRDRKYQGRSPMLSQVNTKFMLALLDRSPDMYLDEIQEHLYLQHEVDCSLATICRTLHRLGIGSKKLSRHAAERCEAARRAFLMEIGDEPADYFVCADESAVNILTSYRRNGWS</sequence>
<keyword evidence="3" id="KW-1185">Reference proteome</keyword>
<dbReference type="Proteomes" id="UP001219525">
    <property type="component" value="Unassembled WGS sequence"/>
</dbReference>
<dbReference type="PANTHER" id="PTHR48472:SF1">
    <property type="entry name" value="TC1-LIKE TRANSPOSASE DDE DOMAIN-CONTAINING PROTEIN"/>
    <property type="match status" value="1"/>
</dbReference>
<evidence type="ECO:0000313" key="3">
    <source>
        <dbReference type="Proteomes" id="UP001219525"/>
    </source>
</evidence>
<evidence type="ECO:0000313" key="2">
    <source>
        <dbReference type="EMBL" id="KAJ7198941.1"/>
    </source>
</evidence>
<dbReference type="InterPro" id="IPR009057">
    <property type="entry name" value="Homeodomain-like_sf"/>
</dbReference>
<organism evidence="2 3">
    <name type="scientific">Mycena pura</name>
    <dbReference type="NCBI Taxonomy" id="153505"/>
    <lineage>
        <taxon>Eukaryota</taxon>
        <taxon>Fungi</taxon>
        <taxon>Dikarya</taxon>
        <taxon>Basidiomycota</taxon>
        <taxon>Agaricomycotina</taxon>
        <taxon>Agaricomycetes</taxon>
        <taxon>Agaricomycetidae</taxon>
        <taxon>Agaricales</taxon>
        <taxon>Marasmiineae</taxon>
        <taxon>Mycenaceae</taxon>
        <taxon>Mycena</taxon>
    </lineage>
</organism>
<dbReference type="SUPFAM" id="SSF46689">
    <property type="entry name" value="Homeodomain-like"/>
    <property type="match status" value="1"/>
</dbReference>
<proteinExistence type="predicted"/>